<comment type="similarity">
    <text evidence="1 2">Belongs to the phD/YefM antitoxin family.</text>
</comment>
<gene>
    <name evidence="3" type="ORF">GRAN_0716</name>
</gene>
<accession>A0A4Q0T6X5</accession>
<evidence type="ECO:0000256" key="2">
    <source>
        <dbReference type="RuleBase" id="RU362080"/>
    </source>
</evidence>
<comment type="caution">
    <text evidence="3">The sequence shown here is derived from an EMBL/GenBank/DDBJ whole genome shotgun (WGS) entry which is preliminary data.</text>
</comment>
<dbReference type="Gene3D" id="3.40.1620.10">
    <property type="entry name" value="YefM-like domain"/>
    <property type="match status" value="1"/>
</dbReference>
<dbReference type="NCBIfam" id="TIGR01552">
    <property type="entry name" value="phd_fam"/>
    <property type="match status" value="1"/>
</dbReference>
<dbReference type="Pfam" id="PF02604">
    <property type="entry name" value="PhdYeFM_antitox"/>
    <property type="match status" value="1"/>
</dbReference>
<reference evidence="3 4" key="1">
    <citation type="submission" date="2018-11" db="EMBL/GenBank/DDBJ databases">
        <authorList>
            <person name="Mardanov A.V."/>
            <person name="Ravin N.V."/>
            <person name="Dedysh S.N."/>
        </authorList>
    </citation>
    <scope>NUCLEOTIDE SEQUENCE [LARGE SCALE GENOMIC DNA]</scope>
    <source>
        <strain evidence="3 4">AF10</strain>
    </source>
</reference>
<comment type="function">
    <text evidence="2">Antitoxin component of a type II toxin-antitoxin (TA) system.</text>
</comment>
<evidence type="ECO:0000313" key="3">
    <source>
        <dbReference type="EMBL" id="RXH57406.1"/>
    </source>
</evidence>
<dbReference type="EMBL" id="RDSM01000001">
    <property type="protein sequence ID" value="RXH57406.1"/>
    <property type="molecule type" value="Genomic_DNA"/>
</dbReference>
<reference evidence="4" key="2">
    <citation type="submission" date="2019-02" db="EMBL/GenBank/DDBJ databases">
        <title>Granulicella sibirica sp. nov., a psychrotolerant acidobacterium isolated from an organic soil layer in forested tundra, West Siberia.</title>
        <authorList>
            <person name="Oshkin I.Y."/>
            <person name="Kulichevskaya I.S."/>
            <person name="Rijpstra W.I.C."/>
            <person name="Sinninghe Damste J.S."/>
            <person name="Rakitin A.L."/>
            <person name="Ravin N.V."/>
            <person name="Dedysh S.N."/>
        </authorList>
    </citation>
    <scope>NUCLEOTIDE SEQUENCE [LARGE SCALE GENOMIC DNA]</scope>
    <source>
        <strain evidence="4">AF10</strain>
    </source>
</reference>
<dbReference type="InterPro" id="IPR036165">
    <property type="entry name" value="YefM-like_sf"/>
</dbReference>
<name>A0A4Q0T6X5_9BACT</name>
<dbReference type="OrthoDB" id="963455at2"/>
<sequence>MKTMAASKFKATCLAVMDEVQAKRETVVITKNGKPVAQLVPVSVEEQDPIFGFYKGKLKIVGDIVSPIVPLEDWDALK</sequence>
<evidence type="ECO:0000256" key="1">
    <source>
        <dbReference type="ARBA" id="ARBA00009981"/>
    </source>
</evidence>
<dbReference type="Proteomes" id="UP000289437">
    <property type="component" value="Unassembled WGS sequence"/>
</dbReference>
<dbReference type="RefSeq" id="WP_128911580.1">
    <property type="nucleotide sequence ID" value="NZ_RDSM01000001.1"/>
</dbReference>
<evidence type="ECO:0000313" key="4">
    <source>
        <dbReference type="Proteomes" id="UP000289437"/>
    </source>
</evidence>
<keyword evidence="4" id="KW-1185">Reference proteome</keyword>
<dbReference type="SUPFAM" id="SSF143120">
    <property type="entry name" value="YefM-like"/>
    <property type="match status" value="1"/>
</dbReference>
<organism evidence="3 4">
    <name type="scientific">Granulicella sibirica</name>
    <dbReference type="NCBI Taxonomy" id="2479048"/>
    <lineage>
        <taxon>Bacteria</taxon>
        <taxon>Pseudomonadati</taxon>
        <taxon>Acidobacteriota</taxon>
        <taxon>Terriglobia</taxon>
        <taxon>Terriglobales</taxon>
        <taxon>Acidobacteriaceae</taxon>
        <taxon>Granulicella</taxon>
    </lineage>
</organism>
<dbReference type="InterPro" id="IPR006442">
    <property type="entry name" value="Antitoxin_Phd/YefM"/>
</dbReference>
<proteinExistence type="inferred from homology"/>
<dbReference type="AlphaFoldDB" id="A0A4Q0T6X5"/>
<protein>
    <recommendedName>
        <fullName evidence="2">Antitoxin</fullName>
    </recommendedName>
</protein>